<proteinExistence type="inferred from homology"/>
<sequence>MGPDRGIKVQAVGTPWRCIHISKRVSPSLHQHRRRCQQRVPLAPVQALRSFMGSLDVPSVLPGWLMPSWLAPESGSPRDAARRQRLRELRKLLAAAQQQPPLVLPPALDDGCAAEEGGSSPGSLDLAHSASNAVPFHSGSPALSSLSGAAAGGACRAEEARQVLPWLFAVEGRLDFAAMEGLASQLALGGLQLLDVSRYVSASSAVSGGWHSGWGSHIRWAGRQTLPSPVVASAAALRRMEVRRGGALAQLPEVDGKAVVVTYHAQHRQVAAETLALYLHAYGGVSGQEAAAAAGHAVGATPLQDTLRQLLEELALIADGWCRRVTLAWPYGGGKVEVVGEAVGGWEQRAPMAFDVKRRRWSLQIWGLQPGIHRFKYLVDGHWVIDLAAHTEADSGGNTNNVVIVGDGKPLSSVGMLSALASSSAGKGEERSGGGGSGGASLLAASTAAAAAAAEGTEADAAAQIAAAGVLATAEPPVASAEDEAAAAAAAAAARPWSSVEEMEVLARYGAGLMALHTRLGLQLRHMLH</sequence>
<evidence type="ECO:0000313" key="3">
    <source>
        <dbReference type="EMBL" id="KAI3437892.1"/>
    </source>
</evidence>
<dbReference type="PANTHER" id="PTHR10343:SF84">
    <property type="entry name" value="5'-AMP-ACTIVATED PROTEIN KINASE SUBUNIT BETA-1"/>
    <property type="match status" value="1"/>
</dbReference>
<dbReference type="Proteomes" id="UP001055712">
    <property type="component" value="Unassembled WGS sequence"/>
</dbReference>
<evidence type="ECO:0000256" key="1">
    <source>
        <dbReference type="ARBA" id="ARBA00010926"/>
    </source>
</evidence>
<dbReference type="EMBL" id="SIDB01000001">
    <property type="protein sequence ID" value="KAI3437892.1"/>
    <property type="molecule type" value="Genomic_DNA"/>
</dbReference>
<dbReference type="GO" id="GO:0005737">
    <property type="term" value="C:cytoplasm"/>
    <property type="evidence" value="ECO:0007669"/>
    <property type="project" value="TreeGrafter"/>
</dbReference>
<dbReference type="Pfam" id="PF16561">
    <property type="entry name" value="AMPK1_CBM"/>
    <property type="match status" value="1"/>
</dbReference>
<dbReference type="InterPro" id="IPR013783">
    <property type="entry name" value="Ig-like_fold"/>
</dbReference>
<name>A0A9D4TY14_CHLVU</name>
<protein>
    <recommendedName>
        <fullName evidence="2">AMP-activated protein kinase glycogen-binding domain-containing protein</fullName>
    </recommendedName>
</protein>
<dbReference type="InterPro" id="IPR014756">
    <property type="entry name" value="Ig_E-set"/>
</dbReference>
<evidence type="ECO:0000259" key="2">
    <source>
        <dbReference type="Pfam" id="PF16561"/>
    </source>
</evidence>
<dbReference type="AlphaFoldDB" id="A0A9D4TY14"/>
<comment type="similarity">
    <text evidence="1">Belongs to the 5'-AMP-activated protein kinase beta subunit family.</text>
</comment>
<dbReference type="GO" id="GO:0007165">
    <property type="term" value="P:signal transduction"/>
    <property type="evidence" value="ECO:0007669"/>
    <property type="project" value="TreeGrafter"/>
</dbReference>
<reference evidence="3" key="1">
    <citation type="journal article" date="2019" name="Plant J.">
        <title>Chlorella vulgaris genome assembly and annotation reveals the molecular basis for metabolic acclimation to high light conditions.</title>
        <authorList>
            <person name="Cecchin M."/>
            <person name="Marcolungo L."/>
            <person name="Rossato M."/>
            <person name="Girolomoni L."/>
            <person name="Cosentino E."/>
            <person name="Cuine S."/>
            <person name="Li-Beisson Y."/>
            <person name="Delledonne M."/>
            <person name="Ballottari M."/>
        </authorList>
    </citation>
    <scope>NUCLEOTIDE SEQUENCE</scope>
    <source>
        <strain evidence="3">211/11P</strain>
    </source>
</reference>
<comment type="caution">
    <text evidence="3">The sequence shown here is derived from an EMBL/GenBank/DDBJ whole genome shotgun (WGS) entry which is preliminary data.</text>
</comment>
<accession>A0A9D4TY14</accession>
<dbReference type="PANTHER" id="PTHR10343">
    <property type="entry name" value="5'-AMP-ACTIVATED PROTEIN KINASE , BETA SUBUNIT"/>
    <property type="match status" value="1"/>
</dbReference>
<dbReference type="CDD" id="cd02859">
    <property type="entry name" value="E_set_AMPKbeta_like_N"/>
    <property type="match status" value="1"/>
</dbReference>
<keyword evidence="4" id="KW-1185">Reference proteome</keyword>
<dbReference type="GO" id="GO:0005634">
    <property type="term" value="C:nucleus"/>
    <property type="evidence" value="ECO:0007669"/>
    <property type="project" value="TreeGrafter"/>
</dbReference>
<dbReference type="GO" id="GO:0031588">
    <property type="term" value="C:nucleotide-activated protein kinase complex"/>
    <property type="evidence" value="ECO:0007669"/>
    <property type="project" value="TreeGrafter"/>
</dbReference>
<dbReference type="OrthoDB" id="513900at2759"/>
<dbReference type="Gene3D" id="2.60.40.10">
    <property type="entry name" value="Immunoglobulins"/>
    <property type="match status" value="1"/>
</dbReference>
<organism evidence="3 4">
    <name type="scientific">Chlorella vulgaris</name>
    <name type="common">Green alga</name>
    <dbReference type="NCBI Taxonomy" id="3077"/>
    <lineage>
        <taxon>Eukaryota</taxon>
        <taxon>Viridiplantae</taxon>
        <taxon>Chlorophyta</taxon>
        <taxon>core chlorophytes</taxon>
        <taxon>Trebouxiophyceae</taxon>
        <taxon>Chlorellales</taxon>
        <taxon>Chlorellaceae</taxon>
        <taxon>Chlorella clade</taxon>
        <taxon>Chlorella</taxon>
    </lineage>
</organism>
<dbReference type="GO" id="GO:0019901">
    <property type="term" value="F:protein kinase binding"/>
    <property type="evidence" value="ECO:0007669"/>
    <property type="project" value="TreeGrafter"/>
</dbReference>
<dbReference type="SUPFAM" id="SSF81296">
    <property type="entry name" value="E set domains"/>
    <property type="match status" value="1"/>
</dbReference>
<feature type="domain" description="AMP-activated protein kinase glycogen-binding" evidence="2">
    <location>
        <begin position="325"/>
        <end position="406"/>
    </location>
</feature>
<dbReference type="InterPro" id="IPR032640">
    <property type="entry name" value="AMPK1_CBM"/>
</dbReference>
<gene>
    <name evidence="3" type="ORF">D9Q98_000337</name>
</gene>
<reference evidence="3" key="2">
    <citation type="submission" date="2020-11" db="EMBL/GenBank/DDBJ databases">
        <authorList>
            <person name="Cecchin M."/>
            <person name="Marcolungo L."/>
            <person name="Rossato M."/>
            <person name="Girolomoni L."/>
            <person name="Cosentino E."/>
            <person name="Cuine S."/>
            <person name="Li-Beisson Y."/>
            <person name="Delledonne M."/>
            <person name="Ballottari M."/>
        </authorList>
    </citation>
    <scope>NUCLEOTIDE SEQUENCE</scope>
    <source>
        <strain evidence="3">211/11P</strain>
        <tissue evidence="3">Whole cell</tissue>
    </source>
</reference>
<evidence type="ECO:0000313" key="4">
    <source>
        <dbReference type="Proteomes" id="UP001055712"/>
    </source>
</evidence>
<dbReference type="InterPro" id="IPR050827">
    <property type="entry name" value="CRP1_MDG1_kinase"/>
</dbReference>